<gene>
    <name evidence="1" type="ORF">GBV33_22905</name>
</gene>
<accession>A0A6Y5B5K1</accession>
<name>A0A6Y5B5K1_SALET</name>
<feature type="non-terminal residue" evidence="1">
    <location>
        <position position="1"/>
    </location>
</feature>
<organism evidence="1">
    <name type="scientific">Salmonella enterica subsp. enterica serovar Mbandaka</name>
    <dbReference type="NCBI Taxonomy" id="192954"/>
    <lineage>
        <taxon>Bacteria</taxon>
        <taxon>Pseudomonadati</taxon>
        <taxon>Pseudomonadota</taxon>
        <taxon>Gammaproteobacteria</taxon>
        <taxon>Enterobacterales</taxon>
        <taxon>Enterobacteriaceae</taxon>
        <taxon>Salmonella</taxon>
    </lineage>
</organism>
<comment type="caution">
    <text evidence="1">The sequence shown here is derived from an EMBL/GenBank/DDBJ whole genome shotgun (WGS) entry which is preliminary data.</text>
</comment>
<sequence length="227" mass="25110">PTRKIRLAWSRSNALNTAHLYSDADGVIHASVGANSLGPVGIINWYKALMKCDLELEILGSALLPIVNPIETNHLHQRLIDAINWFGDAATDSNPSSSIVKYVSAIERLFFGKFESGRTKVFAGRIKYILDAFGCDGDHQVYDQALKVYRARSILVHGEIYQTEDEANESICLASSLSRMCLLCSAQLYSMMQNAFDNPDALALEEIMKRIGAEGLDWLVDAAGFHK</sequence>
<reference evidence="1" key="2">
    <citation type="submission" date="2019-10" db="EMBL/GenBank/DDBJ databases">
        <authorList>
            <consortium name="NCBI Pathogen Detection Project"/>
        </authorList>
    </citation>
    <scope>NUCLEOTIDE SEQUENCE</scope>
    <source>
        <strain evidence="1">Salmonella enterica</strain>
    </source>
</reference>
<reference evidence="1" key="1">
    <citation type="journal article" date="2018" name="Genome Biol.">
        <title>SKESA: strategic k-mer extension for scrupulous assemblies.</title>
        <authorList>
            <person name="Souvorov A."/>
            <person name="Agarwala R."/>
            <person name="Lipman D.J."/>
        </authorList>
    </citation>
    <scope>NUCLEOTIDE SEQUENCE</scope>
    <source>
        <strain evidence="1">Salmonella enterica</strain>
    </source>
</reference>
<evidence type="ECO:0000313" key="1">
    <source>
        <dbReference type="EMBL" id="HAB6082540.1"/>
    </source>
</evidence>
<dbReference type="AlphaFoldDB" id="A0A6Y5B5K1"/>
<dbReference type="EMBL" id="DAAHGZ010000140">
    <property type="protein sequence ID" value="HAB6082540.1"/>
    <property type="molecule type" value="Genomic_DNA"/>
</dbReference>
<proteinExistence type="predicted"/>
<protein>
    <submittedName>
        <fullName evidence="1">Uncharacterized protein</fullName>
    </submittedName>
</protein>